<dbReference type="SUPFAM" id="SSF51197">
    <property type="entry name" value="Clavaminate synthase-like"/>
    <property type="match status" value="1"/>
</dbReference>
<name>A0AA87CS71_PROST</name>
<evidence type="ECO:0000256" key="1">
    <source>
        <dbReference type="ARBA" id="ARBA00023002"/>
    </source>
</evidence>
<dbReference type="EMBL" id="ABJD02000118">
    <property type="protein sequence ID" value="EDU57288.1"/>
    <property type="molecule type" value="Genomic_DNA"/>
</dbReference>
<evidence type="ECO:0000313" key="2">
    <source>
        <dbReference type="EMBL" id="EDU57288.1"/>
    </source>
</evidence>
<dbReference type="Proteomes" id="UP000004506">
    <property type="component" value="Unassembled WGS sequence"/>
</dbReference>
<dbReference type="RefSeq" id="WP_004926606.1">
    <property type="nucleotide sequence ID" value="NZ_DS607683.1"/>
</dbReference>
<dbReference type="InterPro" id="IPR042098">
    <property type="entry name" value="TauD-like_sf"/>
</dbReference>
<dbReference type="Gene3D" id="3.60.130.10">
    <property type="entry name" value="Clavaminate synthase-like"/>
    <property type="match status" value="1"/>
</dbReference>
<comment type="caution">
    <text evidence="2">The sequence shown here is derived from an EMBL/GenBank/DDBJ whole genome shotgun (WGS) entry which is preliminary data.</text>
</comment>
<sequence>MPDNKTINHIFLSSEIATLLQEKSYQFALNGGPQISGSQKLAEQVATQLYNLFNDEDKKLLDDYRNEKIPYLVFEGFVDTDVNGEPINLPNKSALPTLQELESDIEILKLASQEQIILALLNETTFAYDTENLGNIIRIVANFNGGGAEKRQNEAPDASSHSGKAVVPHTEDPYYSAINVIDGHSPSPSSLILTARWNPLSETTKVAPIKRIIDQLSPEEIVALTTASFDFRKAKTASEGKSIGGKCISILELDKHGKLNMNYNSERFSLNPAASEFVQKTYNKFNSIAENMEFDAVDLQPYRMIVINNKLSLHSRDIVKDNRRTLVRLFGYRKDAEYNMVSQDPLIVKG</sequence>
<reference evidence="3" key="2">
    <citation type="submission" date="2008-04" db="EMBL/GenBank/DDBJ databases">
        <title>Draft genome sequence of Providencia stuartii(ATCC 25827).</title>
        <authorList>
            <person name="Sudarsanam P."/>
            <person name="Ley R."/>
            <person name="Guruge J."/>
            <person name="Turnbaugh P.J."/>
            <person name="Mahowald M."/>
            <person name="Liep D."/>
            <person name="Gordon J."/>
        </authorList>
    </citation>
    <scope>NUCLEOTIDE SEQUENCE [LARGE SCALE GENOMIC DNA]</scope>
    <source>
        <strain evidence="3">ATCC 25827</strain>
    </source>
</reference>
<reference evidence="2 3" key="3">
    <citation type="submission" date="2008-05" db="EMBL/GenBank/DDBJ databases">
        <authorList>
            <person name="Fulton L."/>
            <person name="Clifton S."/>
            <person name="Fulton B."/>
            <person name="Xu J."/>
            <person name="Minx P."/>
            <person name="Pepin K.H."/>
            <person name="Johnson M."/>
            <person name="Thiruvilangam P."/>
            <person name="Bhonagiri V."/>
            <person name="Nash W.E."/>
            <person name="Mardis E.R."/>
            <person name="Wilson R.K."/>
        </authorList>
    </citation>
    <scope>NUCLEOTIDE SEQUENCE [LARGE SCALE GENOMIC DNA]</scope>
    <source>
        <strain evidence="2 3">ATCC 25827</strain>
    </source>
</reference>
<proteinExistence type="predicted"/>
<keyword evidence="1" id="KW-0560">Oxidoreductase</keyword>
<protein>
    <submittedName>
        <fullName evidence="2">Uncharacterized protein</fullName>
    </submittedName>
</protein>
<accession>A0AA87CS71</accession>
<dbReference type="AlphaFoldDB" id="A0AA87CS71"/>
<evidence type="ECO:0000313" key="3">
    <source>
        <dbReference type="Proteomes" id="UP000004506"/>
    </source>
</evidence>
<organism evidence="2 3">
    <name type="scientific">Providencia stuartii ATCC 25827</name>
    <dbReference type="NCBI Taxonomy" id="471874"/>
    <lineage>
        <taxon>Bacteria</taxon>
        <taxon>Pseudomonadati</taxon>
        <taxon>Pseudomonadota</taxon>
        <taxon>Gammaproteobacteria</taxon>
        <taxon>Enterobacterales</taxon>
        <taxon>Morganellaceae</taxon>
        <taxon>Providencia</taxon>
    </lineage>
</organism>
<dbReference type="GO" id="GO:0016706">
    <property type="term" value="F:2-oxoglutarate-dependent dioxygenase activity"/>
    <property type="evidence" value="ECO:0007669"/>
    <property type="project" value="UniProtKB-ARBA"/>
</dbReference>
<gene>
    <name evidence="2" type="ORF">PROSTU_04531</name>
</gene>
<reference evidence="3" key="1">
    <citation type="submission" date="2008-04" db="EMBL/GenBank/DDBJ databases">
        <title>Draft genome sequence of Providencia stuartii (ATCC 25827).</title>
        <authorList>
            <person name="Sudarsanam P."/>
            <person name="Ley R."/>
            <person name="Guruge J."/>
            <person name="Turnbaugh P.J."/>
            <person name="Mahowald M."/>
            <person name="Liep D."/>
            <person name="Gordon J."/>
        </authorList>
    </citation>
    <scope>NUCLEOTIDE SEQUENCE [LARGE SCALE GENOMIC DNA]</scope>
    <source>
        <strain evidence="3">ATCC 25827</strain>
    </source>
</reference>